<dbReference type="PANTHER" id="PTHR47961:SF6">
    <property type="entry name" value="DNA-DIRECTED DNA POLYMERASE"/>
    <property type="match status" value="1"/>
</dbReference>
<accession>A0A271LB21</accession>
<dbReference type="Pfam" id="PF00270">
    <property type="entry name" value="DEAD"/>
    <property type="match status" value="1"/>
</dbReference>
<keyword evidence="1" id="KW-0547">Nucleotide-binding</keyword>
<evidence type="ECO:0000256" key="1">
    <source>
        <dbReference type="ARBA" id="ARBA00022741"/>
    </source>
</evidence>
<sequence>MPTGNEALEASIRGAVETGFRRNLLARGQARSLIWRDGQLPDDAPRFTSNLSYDLLSYGYALLGQGIRLLEGGGDASVARIGFERSAEALEAVIARGAAAASRDFHRLVAASAYHLGRFSARAYSLLVAAADNANLSRPERCLALFILRDLDALEAMIAEWRASGQSDDNTLAAALAAHFEGQDESADDEEDGGDGDLLRVVDLALTDQYFGAISVALLAFERGSSELIEDAIKRLSDGLASCAELSMVPQWWCFRLTIHVLRDTWEASFHQRLPLKPLNEVATEEWQRCRRLFIAALYRRRRAEIELWPSQLDAADRAIVGSGNMVVSLPTSAGKTRVAELCILACLADGKKVVFITPLRALSAQTEAVLQRTFAPLGKTVSTLYGSIGVSELDSDFFEDRDIIVGTPEKLDFALRNDPSILYDVGLIVLDEGHMIGLGEREIRYEAQIQRLLQRHDANKRRIVCLSAVLPDGDQLEDFTAWLSNDDDDALVRKNWRPTRLWYGEVVWKNGLGRLNANVEGETPWVETFVGGFVPPKRKKEFPSDQRELCLACAWRLVEDGQTVLIFCPERRSVEPYAEAIVKLHRQLGLPSLYIGDGSDLSTAIAIGTEWLGADHVLLKCLKLGVAIHHGALPTPYRKEIERLLREGVLPVTVSSPTLAQGLNLSASVVIFHDLRRNQEVIRSSDFRNIVGRAGRAYVDVEGLVLYPMFDRVRKRRDDWSGLIASKKGHEMESGLLRLVLALLRRLARKIKAKDFNTLVEYVMNNAEVWDFGHAMVPVGQVTELSEEQWNEYLTTLDTAILSLLGDKEIADVNLEKTLDAVLASSLFERRLARRKEAQHAAFRGLILARAKHLWRNSSARQRRGYFLSGVGLKTGQMLDQHAAALNNLLVQANGGILNDENDAAIGAITAFAAIVFTIDPFIPRQLPNEWPAILRAWLLGEPIASFTADDQDRVLNFVEQGLSFRLPWAMEAVRVRALANNDPVSNGAIGNLTMDDMELGLAVAAVETGTLNRSTALLIRSGFSSRLAAIKIVTDLAATFESGVELRRWLRSRAVREAGNDPDWPMPEAHQLWLDYVSTYSRFAARKWEEITLYSDVRWEVDAVVSEGMAVRLETSEDGSTELLAPDGTRLGVLNERLNPARCGLTIATLEGGRIAISYLGPDTLEATA</sequence>
<dbReference type="InterPro" id="IPR011545">
    <property type="entry name" value="DEAD/DEAH_box_helicase_dom"/>
</dbReference>
<evidence type="ECO:0000313" key="8">
    <source>
        <dbReference type="Proteomes" id="UP000216442"/>
    </source>
</evidence>
<name>A0A271LB21_9HYPH</name>
<dbReference type="GO" id="GO:0016787">
    <property type="term" value="F:hydrolase activity"/>
    <property type="evidence" value="ECO:0007669"/>
    <property type="project" value="UniProtKB-KW"/>
</dbReference>
<dbReference type="PROSITE" id="PS51192">
    <property type="entry name" value="HELICASE_ATP_BIND_1"/>
    <property type="match status" value="1"/>
</dbReference>
<dbReference type="Pfam" id="PF00271">
    <property type="entry name" value="Helicase_C"/>
    <property type="match status" value="1"/>
</dbReference>
<dbReference type="InterPro" id="IPR014001">
    <property type="entry name" value="Helicase_ATP-bd"/>
</dbReference>
<dbReference type="AlphaFoldDB" id="A0A271LB21"/>
<dbReference type="InterPro" id="IPR027417">
    <property type="entry name" value="P-loop_NTPase"/>
</dbReference>
<dbReference type="CDD" id="cd17921">
    <property type="entry name" value="DEXHc_Ski2"/>
    <property type="match status" value="1"/>
</dbReference>
<feature type="domain" description="Helicase C-terminal" evidence="6">
    <location>
        <begin position="546"/>
        <end position="741"/>
    </location>
</feature>
<keyword evidence="8" id="KW-1185">Reference proteome</keyword>
<feature type="domain" description="Helicase ATP-binding" evidence="5">
    <location>
        <begin position="317"/>
        <end position="489"/>
    </location>
</feature>
<dbReference type="RefSeq" id="WP_095496185.1">
    <property type="nucleotide sequence ID" value="NZ_NPKJ01000073.1"/>
</dbReference>
<dbReference type="OrthoDB" id="9815222at2"/>
<dbReference type="PROSITE" id="PS51194">
    <property type="entry name" value="HELICASE_CTER"/>
    <property type="match status" value="1"/>
</dbReference>
<dbReference type="GO" id="GO:0003676">
    <property type="term" value="F:nucleic acid binding"/>
    <property type="evidence" value="ECO:0007669"/>
    <property type="project" value="InterPro"/>
</dbReference>
<comment type="caution">
    <text evidence="7">The sequence shown here is derived from an EMBL/GenBank/DDBJ whole genome shotgun (WGS) entry which is preliminary data.</text>
</comment>
<dbReference type="Proteomes" id="UP000216442">
    <property type="component" value="Unassembled WGS sequence"/>
</dbReference>
<dbReference type="SUPFAM" id="SSF52540">
    <property type="entry name" value="P-loop containing nucleoside triphosphate hydrolases"/>
    <property type="match status" value="1"/>
</dbReference>
<evidence type="ECO:0000256" key="2">
    <source>
        <dbReference type="ARBA" id="ARBA00022801"/>
    </source>
</evidence>
<dbReference type="InterPro" id="IPR001650">
    <property type="entry name" value="Helicase_C-like"/>
</dbReference>
<dbReference type="PANTHER" id="PTHR47961">
    <property type="entry name" value="DNA POLYMERASE THETA, PUTATIVE (AFU_ORTHOLOGUE AFUA_1G05260)-RELATED"/>
    <property type="match status" value="1"/>
</dbReference>
<gene>
    <name evidence="7" type="ORF">CIT26_31355</name>
</gene>
<dbReference type="GO" id="GO:0004386">
    <property type="term" value="F:helicase activity"/>
    <property type="evidence" value="ECO:0007669"/>
    <property type="project" value="UniProtKB-KW"/>
</dbReference>
<dbReference type="Gene3D" id="3.40.50.300">
    <property type="entry name" value="P-loop containing nucleotide triphosphate hydrolases"/>
    <property type="match status" value="2"/>
</dbReference>
<reference evidence="7 8" key="1">
    <citation type="submission" date="2017-08" db="EMBL/GenBank/DDBJ databases">
        <title>Mesorhizobium wenxinae sp. nov., a novel rhizobial species isolated from root nodules of chickpea (Cicer arietinum L.).</title>
        <authorList>
            <person name="Zhang J."/>
        </authorList>
    </citation>
    <scope>NUCLEOTIDE SEQUENCE [LARGE SCALE GENOMIC DNA]</scope>
    <source>
        <strain evidence="7 8">SDW018</strain>
    </source>
</reference>
<organism evidence="7 8">
    <name type="scientific">Mesorhizobium temperatum</name>
    <dbReference type="NCBI Taxonomy" id="241416"/>
    <lineage>
        <taxon>Bacteria</taxon>
        <taxon>Pseudomonadati</taxon>
        <taxon>Pseudomonadota</taxon>
        <taxon>Alphaproteobacteria</taxon>
        <taxon>Hyphomicrobiales</taxon>
        <taxon>Phyllobacteriaceae</taxon>
        <taxon>Mesorhizobium</taxon>
    </lineage>
</organism>
<evidence type="ECO:0000256" key="3">
    <source>
        <dbReference type="ARBA" id="ARBA00022806"/>
    </source>
</evidence>
<keyword evidence="4" id="KW-0067">ATP-binding</keyword>
<dbReference type="EMBL" id="NPKJ01000073">
    <property type="protein sequence ID" value="PAQ05293.1"/>
    <property type="molecule type" value="Genomic_DNA"/>
</dbReference>
<dbReference type="SMART" id="SM00490">
    <property type="entry name" value="HELICc"/>
    <property type="match status" value="1"/>
</dbReference>
<evidence type="ECO:0000259" key="5">
    <source>
        <dbReference type="PROSITE" id="PS51192"/>
    </source>
</evidence>
<dbReference type="SMART" id="SM00487">
    <property type="entry name" value="DEXDc"/>
    <property type="match status" value="1"/>
</dbReference>
<evidence type="ECO:0000313" key="7">
    <source>
        <dbReference type="EMBL" id="PAQ05293.1"/>
    </source>
</evidence>
<dbReference type="GO" id="GO:0005524">
    <property type="term" value="F:ATP binding"/>
    <property type="evidence" value="ECO:0007669"/>
    <property type="project" value="UniProtKB-KW"/>
</dbReference>
<evidence type="ECO:0000259" key="6">
    <source>
        <dbReference type="PROSITE" id="PS51194"/>
    </source>
</evidence>
<evidence type="ECO:0000256" key="4">
    <source>
        <dbReference type="ARBA" id="ARBA00022840"/>
    </source>
</evidence>
<protein>
    <submittedName>
        <fullName evidence="7">DEAD/DEAH box helicase</fullName>
    </submittedName>
</protein>
<keyword evidence="3 7" id="KW-0347">Helicase</keyword>
<dbReference type="InterPro" id="IPR050474">
    <property type="entry name" value="Hel308_SKI2-like"/>
</dbReference>
<keyword evidence="2" id="KW-0378">Hydrolase</keyword>
<proteinExistence type="predicted"/>